<dbReference type="Pfam" id="PF00593">
    <property type="entry name" value="TonB_dep_Rec_b-barrel"/>
    <property type="match status" value="1"/>
</dbReference>
<keyword evidence="8 12" id="KW-0798">TonB box</keyword>
<dbReference type="InterPro" id="IPR036942">
    <property type="entry name" value="Beta-barrel_TonB_sf"/>
</dbReference>
<comment type="similarity">
    <text evidence="11 12">Belongs to the TonB-dependent receptor family.</text>
</comment>
<keyword evidence="16" id="KW-1185">Reference proteome</keyword>
<evidence type="ECO:0000313" key="16">
    <source>
        <dbReference type="Proteomes" id="UP000050280"/>
    </source>
</evidence>
<dbReference type="Pfam" id="PF07715">
    <property type="entry name" value="Plug"/>
    <property type="match status" value="1"/>
</dbReference>
<evidence type="ECO:0000256" key="5">
    <source>
        <dbReference type="ARBA" id="ARBA00022692"/>
    </source>
</evidence>
<keyword evidence="10 11" id="KW-0998">Cell outer membrane</keyword>
<dbReference type="InterPro" id="IPR008969">
    <property type="entry name" value="CarboxyPept-like_regulatory"/>
</dbReference>
<evidence type="ECO:0000256" key="11">
    <source>
        <dbReference type="PROSITE-ProRule" id="PRU01360"/>
    </source>
</evidence>
<evidence type="ECO:0000256" key="9">
    <source>
        <dbReference type="ARBA" id="ARBA00023136"/>
    </source>
</evidence>
<evidence type="ECO:0000256" key="10">
    <source>
        <dbReference type="ARBA" id="ARBA00023237"/>
    </source>
</evidence>
<keyword evidence="3 11" id="KW-1134">Transmembrane beta strand</keyword>
<proteinExistence type="inferred from homology"/>
<evidence type="ECO:0000256" key="1">
    <source>
        <dbReference type="ARBA" id="ARBA00004571"/>
    </source>
</evidence>
<keyword evidence="7" id="KW-0406">Ion transport</keyword>
<evidence type="ECO:0000259" key="13">
    <source>
        <dbReference type="Pfam" id="PF00593"/>
    </source>
</evidence>
<evidence type="ECO:0000313" key="15">
    <source>
        <dbReference type="EMBL" id="KPM32051.1"/>
    </source>
</evidence>
<evidence type="ECO:0000256" key="8">
    <source>
        <dbReference type="ARBA" id="ARBA00023077"/>
    </source>
</evidence>
<comment type="caution">
    <text evidence="15">The sequence shown here is derived from an EMBL/GenBank/DDBJ whole genome shotgun (WGS) entry which is preliminary data.</text>
</comment>
<name>A0A0P7AJQ8_9FLAO</name>
<dbReference type="STRING" id="1300341.I595_1700"/>
<evidence type="ECO:0000256" key="2">
    <source>
        <dbReference type="ARBA" id="ARBA00022448"/>
    </source>
</evidence>
<evidence type="ECO:0000256" key="4">
    <source>
        <dbReference type="ARBA" id="ARBA00022496"/>
    </source>
</evidence>
<dbReference type="EMBL" id="LDJX01000003">
    <property type="protein sequence ID" value="KPM32051.1"/>
    <property type="molecule type" value="Genomic_DNA"/>
</dbReference>
<evidence type="ECO:0000259" key="14">
    <source>
        <dbReference type="Pfam" id="PF07715"/>
    </source>
</evidence>
<dbReference type="SUPFAM" id="SSF56935">
    <property type="entry name" value="Porins"/>
    <property type="match status" value="1"/>
</dbReference>
<dbReference type="GO" id="GO:0009279">
    <property type="term" value="C:cell outer membrane"/>
    <property type="evidence" value="ECO:0007669"/>
    <property type="project" value="UniProtKB-SubCell"/>
</dbReference>
<dbReference type="InterPro" id="IPR012910">
    <property type="entry name" value="Plug_dom"/>
</dbReference>
<accession>A0A0P7AJQ8</accession>
<reference evidence="15 16" key="1">
    <citation type="submission" date="2015-09" db="EMBL/GenBank/DDBJ databases">
        <title>Genome sequence of the marine flavobacterium Croceitalea dokdonensis DOKDO 023 that contains proton- and sodium-pumping rhodopsins.</title>
        <authorList>
            <person name="Kwon S.-K."/>
            <person name="Lee H.K."/>
            <person name="Kwak M.-J."/>
            <person name="Kim J.F."/>
        </authorList>
    </citation>
    <scope>NUCLEOTIDE SEQUENCE [LARGE SCALE GENOMIC DNA]</scope>
    <source>
        <strain evidence="15 16">DOKDO 023</strain>
    </source>
</reference>
<dbReference type="Gene3D" id="2.60.40.1120">
    <property type="entry name" value="Carboxypeptidase-like, regulatory domain"/>
    <property type="match status" value="1"/>
</dbReference>
<comment type="subcellular location">
    <subcellularLocation>
        <location evidence="1 11">Cell outer membrane</location>
        <topology evidence="1 11">Multi-pass membrane protein</topology>
    </subcellularLocation>
</comment>
<keyword evidence="6" id="KW-0408">Iron</keyword>
<dbReference type="SUPFAM" id="SSF49464">
    <property type="entry name" value="Carboxypeptidase regulatory domain-like"/>
    <property type="match status" value="1"/>
</dbReference>
<organism evidence="15 16">
    <name type="scientific">Croceitalea dokdonensis DOKDO 023</name>
    <dbReference type="NCBI Taxonomy" id="1300341"/>
    <lineage>
        <taxon>Bacteria</taxon>
        <taxon>Pseudomonadati</taxon>
        <taxon>Bacteroidota</taxon>
        <taxon>Flavobacteriia</taxon>
        <taxon>Flavobacteriales</taxon>
        <taxon>Flavobacteriaceae</taxon>
        <taxon>Croceitalea</taxon>
    </lineage>
</organism>
<keyword evidence="4" id="KW-0410">Iron transport</keyword>
<evidence type="ECO:0000256" key="12">
    <source>
        <dbReference type="RuleBase" id="RU003357"/>
    </source>
</evidence>
<dbReference type="PROSITE" id="PS52016">
    <property type="entry name" value="TONB_DEPENDENT_REC_3"/>
    <property type="match status" value="1"/>
</dbReference>
<keyword evidence="15" id="KW-0675">Receptor</keyword>
<evidence type="ECO:0000256" key="6">
    <source>
        <dbReference type="ARBA" id="ARBA00023004"/>
    </source>
</evidence>
<evidence type="ECO:0000256" key="3">
    <source>
        <dbReference type="ARBA" id="ARBA00022452"/>
    </source>
</evidence>
<dbReference type="InterPro" id="IPR000531">
    <property type="entry name" value="Beta-barrel_TonB"/>
</dbReference>
<dbReference type="Gene3D" id="2.40.170.20">
    <property type="entry name" value="TonB-dependent receptor, beta-barrel domain"/>
    <property type="match status" value="1"/>
</dbReference>
<dbReference type="PANTHER" id="PTHR32552">
    <property type="entry name" value="FERRICHROME IRON RECEPTOR-RELATED"/>
    <property type="match status" value="1"/>
</dbReference>
<sequence>MAYGNKSPLPAQQQVTISGKISDSNTGEPLAGANVVLMGGTQGTTADFDGNYSFTITSQDDAVQLEASYIGYATKVTSVNITGASVTVNFSLNQSAQALGAVVVTANKRGERLQDVPSSVQALTSETVEQIGIRDINEVLAFVPGASEDLSFGAGLRQYQLRGIPQGPGDPTIGYYVDDIPFNFFGFRWAPLGRTFDVSRVEVLRGPQSTLYGAGAMGGVIKFVTNKPNLYEFGGKAVAGLTTLADGDSGYYTDLALNVPIIKEKLAIRLTGSLEQIGGYADNNPELLQEDFAKNINEADISQFRAQLLYQPTENFQIRASYYRNENEQDGGTFLSELDPEILLGSKNDIARANWEVFSGTLQYDFSFATLTSTFSSINVESTVSTSLFLGDVFGTGEPLGLLTSFSDNNVKGFNHETRITSRGDGPFKWLGGFYFVESDATFDSFIVPELAFFPPSESLSQSVSPSFFGEVSYGFLDNKLVALAGLRTFRDRRTFTEDFISFTADGAVPVTDQQQNTFTSINPRLNLSYQPNENTNFYINAAKGFRGGQFNSNAVVAEHTAFGLPASNLIESDEIWSYEVGSKLSLAENQVSVELAAYRQNWSNAILQFAVVSFADYNVGDVLGQGIDLGVAYAPANTPWTFTATANLNSTEFDDIRPELLESIEVPSGVADPPTIEVQPLGFQNGDAYPFVPNFTFAASINYNKTFGTKGWGTNNTVSFSHRGEQPGNGDIVSDPLSLMRLRLGVTKDNFAITLFGNNLFNDRDSNYAQRTPALTAFTPTLPRQLGLEVSVGF</sequence>
<dbReference type="Pfam" id="PF13715">
    <property type="entry name" value="CarbopepD_reg_2"/>
    <property type="match status" value="1"/>
</dbReference>
<keyword evidence="5 11" id="KW-0812">Transmembrane</keyword>
<dbReference type="AlphaFoldDB" id="A0A0P7AJQ8"/>
<gene>
    <name evidence="15" type="ORF">I595_1700</name>
</gene>
<dbReference type="PANTHER" id="PTHR32552:SF81">
    <property type="entry name" value="TONB-DEPENDENT OUTER MEMBRANE RECEPTOR"/>
    <property type="match status" value="1"/>
</dbReference>
<dbReference type="Proteomes" id="UP000050280">
    <property type="component" value="Unassembled WGS sequence"/>
</dbReference>
<dbReference type="GO" id="GO:0006826">
    <property type="term" value="P:iron ion transport"/>
    <property type="evidence" value="ECO:0007669"/>
    <property type="project" value="UniProtKB-KW"/>
</dbReference>
<feature type="domain" description="TonB-dependent receptor plug" evidence="14">
    <location>
        <begin position="113"/>
        <end position="220"/>
    </location>
</feature>
<keyword evidence="9 11" id="KW-0472">Membrane</keyword>
<evidence type="ECO:0000256" key="7">
    <source>
        <dbReference type="ARBA" id="ARBA00023065"/>
    </source>
</evidence>
<dbReference type="InterPro" id="IPR039426">
    <property type="entry name" value="TonB-dep_rcpt-like"/>
</dbReference>
<protein>
    <submittedName>
        <fullName evidence="15">TonB-dependent receptor</fullName>
    </submittedName>
</protein>
<keyword evidence="2 11" id="KW-0813">Transport</keyword>
<feature type="domain" description="TonB-dependent receptor-like beta-barrel" evidence="13">
    <location>
        <begin position="356"/>
        <end position="761"/>
    </location>
</feature>